<dbReference type="PANTHER" id="PTHR21047:SF2">
    <property type="entry name" value="THYMIDINE DIPHOSPHO-4-KETO-RHAMNOSE 3,5-EPIMERASE"/>
    <property type="match status" value="1"/>
</dbReference>
<comment type="pathway">
    <text evidence="3">Carbohydrate biosynthesis; dTDP-L-rhamnose biosynthesis.</text>
</comment>
<evidence type="ECO:0000256" key="1">
    <source>
        <dbReference type="PIRSR" id="PIRSR600888-1"/>
    </source>
</evidence>
<dbReference type="GO" id="GO:0005829">
    <property type="term" value="C:cytosol"/>
    <property type="evidence" value="ECO:0007669"/>
    <property type="project" value="TreeGrafter"/>
</dbReference>
<dbReference type="InterPro" id="IPR011051">
    <property type="entry name" value="RmlC_Cupin_sf"/>
</dbReference>
<evidence type="ECO:0000313" key="5">
    <source>
        <dbReference type="Proteomes" id="UP000029409"/>
    </source>
</evidence>
<keyword evidence="5" id="KW-1185">Reference proteome</keyword>
<accession>A0A089IZ02</accession>
<dbReference type="Pfam" id="PF00908">
    <property type="entry name" value="dTDP_sugar_isom"/>
    <property type="match status" value="1"/>
</dbReference>
<dbReference type="RefSeq" id="WP_042207985.1">
    <property type="nucleotide sequence ID" value="NZ_CP009288.1"/>
</dbReference>
<dbReference type="STRING" id="44251.PDUR_21435"/>
<dbReference type="GO" id="GO:0000271">
    <property type="term" value="P:polysaccharide biosynthetic process"/>
    <property type="evidence" value="ECO:0007669"/>
    <property type="project" value="TreeGrafter"/>
</dbReference>
<dbReference type="EC" id="5.1.3.13" evidence="3"/>
<dbReference type="PANTHER" id="PTHR21047">
    <property type="entry name" value="DTDP-6-DEOXY-D-GLUCOSE-3,5 EPIMERASE"/>
    <property type="match status" value="1"/>
</dbReference>
<sequence>MKIIPRRLEGVYEIRLSPLSDHRGQFMRTYDESIFADYGIHRHWVQENQSVSVSKGTIRGLHFQYSPSSEAKLVRAATGAVLDVFVDLRKGSPTFGEWDSIELSDDNLAMIYIPRGFAHGFCTLCDHCTVQYKVDRKFSPAEDGGIRWNDPTIAVQWPTETPILSDKDKNLPTLDMFISQNKGLDTE</sequence>
<protein>
    <recommendedName>
        <fullName evidence="3">dTDP-4-dehydrorhamnose 3,5-epimerase</fullName>
        <ecNumber evidence="3">5.1.3.13</ecNumber>
    </recommendedName>
    <alternativeName>
        <fullName evidence="3">Thymidine diphospho-4-keto-rhamnose 3,5-epimerase</fullName>
    </alternativeName>
</protein>
<comment type="function">
    <text evidence="3">Catalyzes the epimerization of the C3' and C5'positions of dTDP-6-deoxy-D-xylo-4-hexulose, forming dTDP-6-deoxy-L-lyxo-4-hexulose.</text>
</comment>
<dbReference type="EMBL" id="CP009288">
    <property type="protein sequence ID" value="AIQ14189.1"/>
    <property type="molecule type" value="Genomic_DNA"/>
</dbReference>
<keyword evidence="3" id="KW-0413">Isomerase</keyword>
<name>A0A089IZ02_PAEDU</name>
<dbReference type="AlphaFoldDB" id="A0A089IZ02"/>
<evidence type="ECO:0000256" key="2">
    <source>
        <dbReference type="PIRSR" id="PIRSR600888-3"/>
    </source>
</evidence>
<dbReference type="Proteomes" id="UP000029409">
    <property type="component" value="Chromosome"/>
</dbReference>
<dbReference type="GO" id="GO:0019305">
    <property type="term" value="P:dTDP-rhamnose biosynthetic process"/>
    <property type="evidence" value="ECO:0007669"/>
    <property type="project" value="UniProtKB-UniRule"/>
</dbReference>
<comment type="similarity">
    <text evidence="3">Belongs to the dTDP-4-dehydrorhamnose 3,5-epimerase family.</text>
</comment>
<comment type="subunit">
    <text evidence="3">Homodimer.</text>
</comment>
<dbReference type="UniPathway" id="UPA00124"/>
<feature type="active site" description="Proton acceptor" evidence="1">
    <location>
        <position position="62"/>
    </location>
</feature>
<dbReference type="OrthoDB" id="9800680at2"/>
<dbReference type="CDD" id="cd00438">
    <property type="entry name" value="cupin_RmlC"/>
    <property type="match status" value="1"/>
</dbReference>
<dbReference type="Gene3D" id="2.60.120.10">
    <property type="entry name" value="Jelly Rolls"/>
    <property type="match status" value="1"/>
</dbReference>
<reference evidence="4 5" key="1">
    <citation type="submission" date="2014-08" db="EMBL/GenBank/DDBJ databases">
        <title>Comparative genomics of the Paenibacillus odorifer group.</title>
        <authorList>
            <person name="den Bakker H.C."/>
            <person name="Tsai Y.-C."/>
            <person name="Martin N."/>
            <person name="Korlach J."/>
            <person name="Wiedmann M."/>
        </authorList>
    </citation>
    <scope>NUCLEOTIDE SEQUENCE [LARGE SCALE GENOMIC DNA]</scope>
    <source>
        <strain evidence="4 5">DSM 1735</strain>
    </source>
</reference>
<evidence type="ECO:0000256" key="3">
    <source>
        <dbReference type="RuleBase" id="RU364069"/>
    </source>
</evidence>
<gene>
    <name evidence="4" type="ORF">PDUR_21435</name>
</gene>
<organism evidence="4 5">
    <name type="scientific">Paenibacillus durus</name>
    <name type="common">Paenibacillus azotofixans</name>
    <dbReference type="NCBI Taxonomy" id="44251"/>
    <lineage>
        <taxon>Bacteria</taxon>
        <taxon>Bacillati</taxon>
        <taxon>Bacillota</taxon>
        <taxon>Bacilli</taxon>
        <taxon>Bacillales</taxon>
        <taxon>Paenibacillaceae</taxon>
        <taxon>Paenibacillus</taxon>
    </lineage>
</organism>
<evidence type="ECO:0000313" key="4">
    <source>
        <dbReference type="EMBL" id="AIQ14189.1"/>
    </source>
</evidence>
<dbReference type="SUPFAM" id="SSF51182">
    <property type="entry name" value="RmlC-like cupins"/>
    <property type="match status" value="1"/>
</dbReference>
<dbReference type="KEGG" id="pdu:PDUR_21435"/>
<comment type="catalytic activity">
    <reaction evidence="3">
        <text>dTDP-4-dehydro-6-deoxy-alpha-D-glucose = dTDP-4-dehydro-beta-L-rhamnose</text>
        <dbReference type="Rhea" id="RHEA:16969"/>
        <dbReference type="ChEBI" id="CHEBI:57649"/>
        <dbReference type="ChEBI" id="CHEBI:62830"/>
        <dbReference type="EC" id="5.1.3.13"/>
    </reaction>
</comment>
<feature type="site" description="Participates in a stacking interaction with the thymidine ring of dTDP-4-oxo-6-deoxyglucose" evidence="2">
    <location>
        <position position="138"/>
    </location>
</feature>
<dbReference type="InterPro" id="IPR014710">
    <property type="entry name" value="RmlC-like_jellyroll"/>
</dbReference>
<proteinExistence type="inferred from homology"/>
<dbReference type="NCBIfam" id="TIGR01221">
    <property type="entry name" value="rmlC"/>
    <property type="match status" value="1"/>
</dbReference>
<feature type="active site" description="Proton donor" evidence="1">
    <location>
        <position position="132"/>
    </location>
</feature>
<dbReference type="eggNOG" id="COG1898">
    <property type="taxonomic scope" value="Bacteria"/>
</dbReference>
<dbReference type="InterPro" id="IPR000888">
    <property type="entry name" value="RmlC-like"/>
</dbReference>
<dbReference type="GO" id="GO:0008830">
    <property type="term" value="F:dTDP-4-dehydrorhamnose 3,5-epimerase activity"/>
    <property type="evidence" value="ECO:0007669"/>
    <property type="project" value="UniProtKB-UniRule"/>
</dbReference>